<dbReference type="InterPro" id="IPR011050">
    <property type="entry name" value="Pectin_lyase_fold/virulence"/>
</dbReference>
<organism evidence="2 3">
    <name type="scientific">Bacteroides nordii</name>
    <dbReference type="NCBI Taxonomy" id="291645"/>
    <lineage>
        <taxon>Bacteria</taxon>
        <taxon>Pseudomonadati</taxon>
        <taxon>Bacteroidota</taxon>
        <taxon>Bacteroidia</taxon>
        <taxon>Bacteroidales</taxon>
        <taxon>Bacteroidaceae</taxon>
        <taxon>Bacteroides</taxon>
    </lineage>
</organism>
<accession>A0A413VKA0</accession>
<dbReference type="NCBIfam" id="TIGR04183">
    <property type="entry name" value="Por_Secre_tail"/>
    <property type="match status" value="1"/>
</dbReference>
<protein>
    <submittedName>
        <fullName evidence="2">T9SS C-terminal target domain-containing protein</fullName>
    </submittedName>
</protein>
<dbReference type="AlphaFoldDB" id="A0A413VKA0"/>
<keyword evidence="1" id="KW-0732">Signal</keyword>
<dbReference type="EMBL" id="QSGO01000011">
    <property type="protein sequence ID" value="RHB34001.1"/>
    <property type="molecule type" value="Genomic_DNA"/>
</dbReference>
<dbReference type="SUPFAM" id="SSF51126">
    <property type="entry name" value="Pectin lyase-like"/>
    <property type="match status" value="1"/>
</dbReference>
<reference evidence="2 3" key="1">
    <citation type="submission" date="2018-08" db="EMBL/GenBank/DDBJ databases">
        <title>A genome reference for cultivated species of the human gut microbiota.</title>
        <authorList>
            <person name="Zou Y."/>
            <person name="Xue W."/>
            <person name="Luo G."/>
        </authorList>
    </citation>
    <scope>NUCLEOTIDE SEQUENCE [LARGE SCALE GENOMIC DNA]</scope>
    <source>
        <strain evidence="2 3">AM40-30BH</strain>
    </source>
</reference>
<evidence type="ECO:0000313" key="2">
    <source>
        <dbReference type="EMBL" id="RHB34001.1"/>
    </source>
</evidence>
<gene>
    <name evidence="2" type="ORF">DW888_13995</name>
</gene>
<feature type="signal peptide" evidence="1">
    <location>
        <begin position="1"/>
        <end position="21"/>
    </location>
</feature>
<dbReference type="RefSeq" id="WP_007487718.1">
    <property type="nucleotide sequence ID" value="NZ_CABJFV010000011.1"/>
</dbReference>
<dbReference type="Proteomes" id="UP000284379">
    <property type="component" value="Unassembled WGS sequence"/>
</dbReference>
<comment type="caution">
    <text evidence="2">The sequence shown here is derived from an EMBL/GenBank/DDBJ whole genome shotgun (WGS) entry which is preliminary data.</text>
</comment>
<name>A0A413VKA0_9BACE</name>
<evidence type="ECO:0000256" key="1">
    <source>
        <dbReference type="SAM" id="SignalP"/>
    </source>
</evidence>
<evidence type="ECO:0000313" key="3">
    <source>
        <dbReference type="Proteomes" id="UP000284379"/>
    </source>
</evidence>
<sequence>MKLKHFLLCVMGILIPTTVFSAEYYVVPGLRATGNDGSSWEKAITMYDIFENDAAAAKNDEVSKYKTGDVFFLAGGTYYNATSPGSDAGRIYRGYIFVGGCDQSKGVVTEWPAYPSATPTIFSGDLDENGGPSAGDLRNLIHVRQARNDDAENLAHICKLIGIDFTCSYSPEGSTNASGAVYCTQGAIELQYCNIYNNISKGEGTGDGIGAGIHIYGGLYHIKDCNVYNNKAHKTGAGFRCTSRSSKKANGVIERCYFGNNEVESRYGGAITQSSGENMWIINSTIVDNKAFYEGAGICANGSSFDDDVRAVHIINCTIAGNTCAADPSELYAEDTETGTVTNPGSWLGSQIRIACDPAVNICNSIIVGREDDGTVAKAAIVLTGTEKTPSSAYLNSYGGSILGTFGSVMNSPTIAINWNNDHMDGSNPNTYSKIFGTTTAGENGGFTKTLKPVDNGILDQLGVYALYGFELGEYIKTLKDEGKYLPFEIDVTVDQTGSKRSQEEINGETAPGAYDFLTNHGTGITDTNSPMSSLKLQVSGDGIYQIVGLTDNATIHIYNLQGIRIRSITQGNTIDLRDLTKGIYMANVNGQTFKVAR</sequence>
<feature type="chain" id="PRO_5019293492" evidence="1">
    <location>
        <begin position="22"/>
        <end position="598"/>
    </location>
</feature>
<proteinExistence type="predicted"/>
<dbReference type="InterPro" id="IPR026444">
    <property type="entry name" value="Secre_tail"/>
</dbReference>